<sequence>MKKLLFSISIISIACLLVSWGFLSKNSYDFSYYSTDGLELNYLVPFEEDIIVEEEVELVVYPYLGKTYMGFREALAFKESRGDYFIINDFGYMGKYQFGRATLNLIGIKDSKLFLNNPKLQETAFKTYTARNKWVLQRDIKRFSGTYVNGVYITESGILAAAHLAGPGNVKKFLRSGGQDVFTDGFGTSVRYYLKKFSGYDTSHILPIKNAKVIYKG</sequence>
<keyword evidence="2" id="KW-1185">Reference proteome</keyword>
<gene>
    <name evidence="1" type="ORF">GCM10011312_20950</name>
</gene>
<reference evidence="1" key="2">
    <citation type="submission" date="2020-09" db="EMBL/GenBank/DDBJ databases">
        <authorList>
            <person name="Sun Q."/>
            <person name="Zhou Y."/>
        </authorList>
    </citation>
    <scope>NUCLEOTIDE SEQUENCE</scope>
    <source>
        <strain evidence="1">CGMCC 1.12924</strain>
    </source>
</reference>
<dbReference type="EMBL" id="BMGK01000008">
    <property type="protein sequence ID" value="GGD97248.1"/>
    <property type="molecule type" value="Genomic_DNA"/>
</dbReference>
<comment type="caution">
    <text evidence="1">The sequence shown here is derived from an EMBL/GenBank/DDBJ whole genome shotgun (WGS) entry which is preliminary data.</text>
</comment>
<dbReference type="SUPFAM" id="SSF53955">
    <property type="entry name" value="Lysozyme-like"/>
    <property type="match status" value="1"/>
</dbReference>
<dbReference type="PROSITE" id="PS51257">
    <property type="entry name" value="PROKAR_LIPOPROTEIN"/>
    <property type="match status" value="1"/>
</dbReference>
<proteinExistence type="predicted"/>
<reference evidence="1" key="1">
    <citation type="journal article" date="2014" name="Int. J. Syst. Evol. Microbiol.">
        <title>Complete genome sequence of Corynebacterium casei LMG S-19264T (=DSM 44701T), isolated from a smear-ripened cheese.</title>
        <authorList>
            <consortium name="US DOE Joint Genome Institute (JGI-PGF)"/>
            <person name="Walter F."/>
            <person name="Albersmeier A."/>
            <person name="Kalinowski J."/>
            <person name="Ruckert C."/>
        </authorList>
    </citation>
    <scope>NUCLEOTIDE SEQUENCE</scope>
    <source>
        <strain evidence="1">CGMCC 1.12924</strain>
    </source>
</reference>
<organism evidence="1 2">
    <name type="scientific">Planktosalinus lacus</name>
    <dbReference type="NCBI Taxonomy" id="1526573"/>
    <lineage>
        <taxon>Bacteria</taxon>
        <taxon>Pseudomonadati</taxon>
        <taxon>Bacteroidota</taxon>
        <taxon>Flavobacteriia</taxon>
        <taxon>Flavobacteriales</taxon>
        <taxon>Flavobacteriaceae</taxon>
        <taxon>Planktosalinus</taxon>
    </lineage>
</organism>
<accession>A0A8J2VB24</accession>
<dbReference type="InterPro" id="IPR023346">
    <property type="entry name" value="Lysozyme-like_dom_sf"/>
</dbReference>
<dbReference type="AlphaFoldDB" id="A0A8J2VB24"/>
<evidence type="ECO:0000313" key="2">
    <source>
        <dbReference type="Proteomes" id="UP000652231"/>
    </source>
</evidence>
<evidence type="ECO:0008006" key="3">
    <source>
        <dbReference type="Google" id="ProtNLM"/>
    </source>
</evidence>
<name>A0A8J2VB24_9FLAO</name>
<evidence type="ECO:0000313" key="1">
    <source>
        <dbReference type="EMBL" id="GGD97248.1"/>
    </source>
</evidence>
<dbReference type="Proteomes" id="UP000652231">
    <property type="component" value="Unassembled WGS sequence"/>
</dbReference>
<protein>
    <recommendedName>
        <fullName evidence="3">Peptidoglycan-binding protein LysM</fullName>
    </recommendedName>
</protein>